<organism evidence="4 5">
    <name type="scientific">Tepidimicrobium xylanilyticum</name>
    <dbReference type="NCBI Taxonomy" id="1123352"/>
    <lineage>
        <taxon>Bacteria</taxon>
        <taxon>Bacillati</taxon>
        <taxon>Bacillota</taxon>
        <taxon>Tissierellia</taxon>
        <taxon>Tissierellales</taxon>
        <taxon>Tepidimicrobiaceae</taxon>
        <taxon>Tepidimicrobium</taxon>
    </lineage>
</organism>
<reference evidence="4 5" key="1">
    <citation type="submission" date="2016-10" db="EMBL/GenBank/DDBJ databases">
        <authorList>
            <person name="de Groot N.N."/>
        </authorList>
    </citation>
    <scope>NUCLEOTIDE SEQUENCE [LARGE SCALE GENOMIC DNA]</scope>
    <source>
        <strain evidence="4 5">DSM 23310</strain>
    </source>
</reference>
<evidence type="ECO:0000256" key="3">
    <source>
        <dbReference type="PIRSR" id="PIRSR016184-1"/>
    </source>
</evidence>
<dbReference type="EMBL" id="FNNG01000009">
    <property type="protein sequence ID" value="SDX29825.1"/>
    <property type="molecule type" value="Genomic_DNA"/>
</dbReference>
<dbReference type="Gene3D" id="3.10.310.10">
    <property type="entry name" value="Diaminopimelate Epimerase, Chain A, domain 1"/>
    <property type="match status" value="2"/>
</dbReference>
<dbReference type="PANTHER" id="PTHR13774:SF39">
    <property type="entry name" value="BIOSYNTHESIS PROTEIN, PUTATIVE-RELATED"/>
    <property type="match status" value="1"/>
</dbReference>
<dbReference type="AlphaFoldDB" id="A0A1H3AJQ1"/>
<evidence type="ECO:0000256" key="2">
    <source>
        <dbReference type="ARBA" id="ARBA00023235"/>
    </source>
</evidence>
<keyword evidence="2" id="KW-0413">Isomerase</keyword>
<name>A0A1H3AJQ1_9FIRM</name>
<evidence type="ECO:0000313" key="4">
    <source>
        <dbReference type="EMBL" id="SDX29825.1"/>
    </source>
</evidence>
<accession>A0A1H3AJQ1</accession>
<evidence type="ECO:0000313" key="5">
    <source>
        <dbReference type="Proteomes" id="UP000198828"/>
    </source>
</evidence>
<gene>
    <name evidence="4" type="ORF">SAMN05660923_02052</name>
</gene>
<dbReference type="PIRSF" id="PIRSF016184">
    <property type="entry name" value="PhzC_PhzF"/>
    <property type="match status" value="1"/>
</dbReference>
<feature type="active site" evidence="3">
    <location>
        <position position="46"/>
    </location>
</feature>
<evidence type="ECO:0000256" key="1">
    <source>
        <dbReference type="ARBA" id="ARBA00008270"/>
    </source>
</evidence>
<dbReference type="RefSeq" id="WP_093753385.1">
    <property type="nucleotide sequence ID" value="NZ_BSYN01000015.1"/>
</dbReference>
<sequence>MEVKIFQVDAFTSNLFCGNPAGVVINAKGLSDNQMQNIAKEMNISETAFIIPIDENNYKVRFFTPTHEVDLCGHATIASFYTLALKGIIKPIYRGIKRVFQQTKAGKLGVEIHYDNGKIQKVIMEQSKPEDLGSLEEIDLLLEAFNIKYKDIGIAGKSVRPRIISTGLPDIQLPLKDKNILNNLDVDFKRLKNLSKKTDTTGVHAFYLPEINSDRVFVRNFAPLVGINEEAATGTSNGGLIYLLKKEGLIKGQEILAIQGEALKRPSQIYCSIEEVGSDYRVKVGGKARIVLEGKMYL</sequence>
<dbReference type="InterPro" id="IPR003719">
    <property type="entry name" value="Phenazine_PhzF-like"/>
</dbReference>
<dbReference type="GO" id="GO:0005737">
    <property type="term" value="C:cytoplasm"/>
    <property type="evidence" value="ECO:0007669"/>
    <property type="project" value="TreeGrafter"/>
</dbReference>
<dbReference type="NCBIfam" id="TIGR00654">
    <property type="entry name" value="PhzF_family"/>
    <property type="match status" value="1"/>
</dbReference>
<protein>
    <submittedName>
        <fullName evidence="4">Phenazine biosynthesis protein PhzF family</fullName>
    </submittedName>
</protein>
<dbReference type="PANTHER" id="PTHR13774">
    <property type="entry name" value="PHENAZINE BIOSYNTHESIS PROTEIN"/>
    <property type="match status" value="1"/>
</dbReference>
<dbReference type="SUPFAM" id="SSF54506">
    <property type="entry name" value="Diaminopimelate epimerase-like"/>
    <property type="match status" value="1"/>
</dbReference>
<dbReference type="Pfam" id="PF02567">
    <property type="entry name" value="PhzC-PhzF"/>
    <property type="match status" value="1"/>
</dbReference>
<dbReference type="OrthoDB" id="9788221at2"/>
<dbReference type="Proteomes" id="UP000198828">
    <property type="component" value="Unassembled WGS sequence"/>
</dbReference>
<comment type="similarity">
    <text evidence="1">Belongs to the PhzF family.</text>
</comment>
<keyword evidence="5" id="KW-1185">Reference proteome</keyword>
<proteinExistence type="inferred from homology"/>
<dbReference type="GO" id="GO:0016853">
    <property type="term" value="F:isomerase activity"/>
    <property type="evidence" value="ECO:0007669"/>
    <property type="project" value="UniProtKB-KW"/>
</dbReference>